<evidence type="ECO:0000313" key="2">
    <source>
        <dbReference type="Proteomes" id="UP001352852"/>
    </source>
</evidence>
<comment type="caution">
    <text evidence="1">The sequence shown here is derived from an EMBL/GenBank/DDBJ whole genome shotgun (WGS) entry which is preliminary data.</text>
</comment>
<accession>A0ABU7D6P4</accession>
<gene>
    <name evidence="1" type="ORF">CHARACLAT_005204</name>
</gene>
<reference evidence="1 2" key="1">
    <citation type="submission" date="2021-06" db="EMBL/GenBank/DDBJ databases">
        <authorList>
            <person name="Palmer J.M."/>
        </authorList>
    </citation>
    <scope>NUCLEOTIDE SEQUENCE [LARGE SCALE GENOMIC DNA]</scope>
    <source>
        <strain evidence="1 2">CL_MEX2019</strain>
        <tissue evidence="1">Muscle</tissue>
    </source>
</reference>
<keyword evidence="2" id="KW-1185">Reference proteome</keyword>
<protein>
    <submittedName>
        <fullName evidence="1">Uncharacterized protein</fullName>
    </submittedName>
</protein>
<name>A0ABU7D6P4_9TELE</name>
<evidence type="ECO:0000313" key="1">
    <source>
        <dbReference type="EMBL" id="MED6269986.1"/>
    </source>
</evidence>
<dbReference type="EMBL" id="JAHUTJ010016646">
    <property type="protein sequence ID" value="MED6269986.1"/>
    <property type="molecule type" value="Genomic_DNA"/>
</dbReference>
<proteinExistence type="predicted"/>
<dbReference type="Proteomes" id="UP001352852">
    <property type="component" value="Unassembled WGS sequence"/>
</dbReference>
<organism evidence="1 2">
    <name type="scientific">Characodon lateralis</name>
    <dbReference type="NCBI Taxonomy" id="208331"/>
    <lineage>
        <taxon>Eukaryota</taxon>
        <taxon>Metazoa</taxon>
        <taxon>Chordata</taxon>
        <taxon>Craniata</taxon>
        <taxon>Vertebrata</taxon>
        <taxon>Euteleostomi</taxon>
        <taxon>Actinopterygii</taxon>
        <taxon>Neopterygii</taxon>
        <taxon>Teleostei</taxon>
        <taxon>Neoteleostei</taxon>
        <taxon>Acanthomorphata</taxon>
        <taxon>Ovalentaria</taxon>
        <taxon>Atherinomorphae</taxon>
        <taxon>Cyprinodontiformes</taxon>
        <taxon>Goodeidae</taxon>
        <taxon>Characodon</taxon>
    </lineage>
</organism>
<sequence>MACTCIGLFPSLRSPKGFTLQSVIHPFTHTDNGKQHYSHSCPGADMQSAPPALGSQSVWKGGELDTMTEINSAGVRTSNPLVTEQTRATVIPQQHWHVSVEKWLQSVEVPLYRGLLRVRFIHRNLEEFTTLE</sequence>